<protein>
    <recommendedName>
        <fullName evidence="3">Hybrid sensor histidine kinase/response regulator</fullName>
    </recommendedName>
</protein>
<name>A0A4Q5LX57_9BACT</name>
<accession>A0A4Q5LX57</accession>
<reference evidence="1 2" key="1">
    <citation type="submission" date="2019-02" db="EMBL/GenBank/DDBJ databases">
        <title>Bacterial novel species Emticicia sp. 17J42-9 isolated from soil.</title>
        <authorList>
            <person name="Jung H.-Y."/>
        </authorList>
    </citation>
    <scope>NUCLEOTIDE SEQUENCE [LARGE SCALE GENOMIC DNA]</scope>
    <source>
        <strain evidence="1 2">17J42-9</strain>
    </source>
</reference>
<comment type="caution">
    <text evidence="1">The sequence shown here is derived from an EMBL/GenBank/DDBJ whole genome shotgun (WGS) entry which is preliminary data.</text>
</comment>
<dbReference type="Pfam" id="PF07494">
    <property type="entry name" value="Reg_prop"/>
    <property type="match status" value="2"/>
</dbReference>
<evidence type="ECO:0000313" key="1">
    <source>
        <dbReference type="EMBL" id="RYU94401.1"/>
    </source>
</evidence>
<dbReference type="Gene3D" id="2.130.10.10">
    <property type="entry name" value="YVTN repeat-like/Quinoprotein amine dehydrogenase"/>
    <property type="match status" value="2"/>
</dbReference>
<dbReference type="AlphaFoldDB" id="A0A4Q5LX57"/>
<dbReference type="RefSeq" id="WP_130022489.1">
    <property type="nucleotide sequence ID" value="NZ_SEWF01000026.1"/>
</dbReference>
<evidence type="ECO:0000313" key="2">
    <source>
        <dbReference type="Proteomes" id="UP000293162"/>
    </source>
</evidence>
<evidence type="ECO:0008006" key="3">
    <source>
        <dbReference type="Google" id="ProtNLM"/>
    </source>
</evidence>
<dbReference type="EMBL" id="SEWF01000026">
    <property type="protein sequence ID" value="RYU94401.1"/>
    <property type="molecule type" value="Genomic_DNA"/>
</dbReference>
<dbReference type="SUPFAM" id="SSF63829">
    <property type="entry name" value="Calcium-dependent phosphotriesterase"/>
    <property type="match status" value="1"/>
</dbReference>
<dbReference type="Proteomes" id="UP000293162">
    <property type="component" value="Unassembled WGS sequence"/>
</dbReference>
<proteinExistence type="predicted"/>
<dbReference type="InterPro" id="IPR011110">
    <property type="entry name" value="Reg_prop"/>
</dbReference>
<dbReference type="OrthoDB" id="799853at2"/>
<gene>
    <name evidence="1" type="ORF">EWM59_17305</name>
</gene>
<sequence length="263" mass="29941">MAGKITKYLLKKSSYLLLLCLGYYPILKAQEKVNFEFSFLTEREGLSNNRILCMLKDSDGFLWIGTIDGLNRYDGSHFVVFKTNHKDTTTLANNAVHALCEDKDGNIWAATEDGISYYSKKTNKFQNFKKLNGQKFARCSQIICDKNGDIWFVSGDGLFHLSKKTRKIRSLFQNPANINSISSNDIFSLKEYASENSIWIATATGVNYVDINSEQFYNATNNPAKYPFLNNHEINILTINDDKLIFADYTQSKIIVAGLRDKK</sequence>
<dbReference type="InterPro" id="IPR015943">
    <property type="entry name" value="WD40/YVTN_repeat-like_dom_sf"/>
</dbReference>
<organism evidence="1 2">
    <name type="scientific">Emticicia agri</name>
    <dbReference type="NCBI Taxonomy" id="2492393"/>
    <lineage>
        <taxon>Bacteria</taxon>
        <taxon>Pseudomonadati</taxon>
        <taxon>Bacteroidota</taxon>
        <taxon>Cytophagia</taxon>
        <taxon>Cytophagales</taxon>
        <taxon>Leadbetterellaceae</taxon>
        <taxon>Emticicia</taxon>
    </lineage>
</organism>
<keyword evidence="2" id="KW-1185">Reference proteome</keyword>